<keyword evidence="1" id="KW-0472">Membrane</keyword>
<feature type="transmembrane region" description="Helical" evidence="1">
    <location>
        <begin position="130"/>
        <end position="155"/>
    </location>
</feature>
<organism evidence="2 3">
    <name type="scientific">Tegillarca granosa</name>
    <name type="common">Malaysian cockle</name>
    <name type="synonym">Anadara granosa</name>
    <dbReference type="NCBI Taxonomy" id="220873"/>
    <lineage>
        <taxon>Eukaryota</taxon>
        <taxon>Metazoa</taxon>
        <taxon>Spiralia</taxon>
        <taxon>Lophotrochozoa</taxon>
        <taxon>Mollusca</taxon>
        <taxon>Bivalvia</taxon>
        <taxon>Autobranchia</taxon>
        <taxon>Pteriomorphia</taxon>
        <taxon>Arcoida</taxon>
        <taxon>Arcoidea</taxon>
        <taxon>Arcidae</taxon>
        <taxon>Tegillarca</taxon>
    </lineage>
</organism>
<dbReference type="InterPro" id="IPR036259">
    <property type="entry name" value="MFS_trans_sf"/>
</dbReference>
<evidence type="ECO:0000313" key="3">
    <source>
        <dbReference type="Proteomes" id="UP001217089"/>
    </source>
</evidence>
<evidence type="ECO:0008006" key="4">
    <source>
        <dbReference type="Google" id="ProtNLM"/>
    </source>
</evidence>
<protein>
    <recommendedName>
        <fullName evidence="4">Major facilitator superfamily (MFS) profile domain-containing protein</fullName>
    </recommendedName>
</protein>
<reference evidence="2 3" key="1">
    <citation type="submission" date="2022-12" db="EMBL/GenBank/DDBJ databases">
        <title>Chromosome-level genome of Tegillarca granosa.</title>
        <authorList>
            <person name="Kim J."/>
        </authorList>
    </citation>
    <scope>NUCLEOTIDE SEQUENCE [LARGE SCALE GENOMIC DNA]</scope>
    <source>
        <strain evidence="2">Teg-2019</strain>
        <tissue evidence="2">Adductor muscle</tissue>
    </source>
</reference>
<feature type="transmembrane region" description="Helical" evidence="1">
    <location>
        <begin position="27"/>
        <end position="47"/>
    </location>
</feature>
<feature type="transmembrane region" description="Helical" evidence="1">
    <location>
        <begin position="54"/>
        <end position="80"/>
    </location>
</feature>
<feature type="transmembrane region" description="Helical" evidence="1">
    <location>
        <begin position="167"/>
        <end position="191"/>
    </location>
</feature>
<accession>A0ABQ9F633</accession>
<gene>
    <name evidence="2" type="ORF">KUTeg_010218</name>
</gene>
<sequence>MGTTQSFGVLFSELLTDFQSGVGETSWIPSLNTGIFFVSGPIVGYLEQKYGYRAIAITGAIIITVGMFVSGFVTSLYYLYITYGVICDAAERKGFGKDKAAFLITTSGISGIVGRAVVGYIADKPYINKCLLNSTALISGGIATIGTFAFLQGVITVDIMGKQLLSLAFGYLVLFQGVSATVGPPIIGWIVDATVKFLENI</sequence>
<evidence type="ECO:0000313" key="2">
    <source>
        <dbReference type="EMBL" id="KAJ8312845.1"/>
    </source>
</evidence>
<comment type="caution">
    <text evidence="2">The sequence shown here is derived from an EMBL/GenBank/DDBJ whole genome shotgun (WGS) entry which is preliminary data.</text>
</comment>
<evidence type="ECO:0000256" key="1">
    <source>
        <dbReference type="SAM" id="Phobius"/>
    </source>
</evidence>
<dbReference type="PANTHER" id="PTHR11360">
    <property type="entry name" value="MONOCARBOXYLATE TRANSPORTER"/>
    <property type="match status" value="1"/>
</dbReference>
<keyword evidence="1" id="KW-1133">Transmembrane helix</keyword>
<dbReference type="EMBL" id="JARBDR010000440">
    <property type="protein sequence ID" value="KAJ8312845.1"/>
    <property type="molecule type" value="Genomic_DNA"/>
</dbReference>
<dbReference type="Gene3D" id="1.20.1250.20">
    <property type="entry name" value="MFS general substrate transporter like domains"/>
    <property type="match status" value="1"/>
</dbReference>
<dbReference type="SUPFAM" id="SSF103473">
    <property type="entry name" value="MFS general substrate transporter"/>
    <property type="match status" value="2"/>
</dbReference>
<dbReference type="InterPro" id="IPR050327">
    <property type="entry name" value="Proton-linked_MCT"/>
</dbReference>
<proteinExistence type="predicted"/>
<dbReference type="PANTHER" id="PTHR11360:SF284">
    <property type="entry name" value="EG:103B4.3 PROTEIN-RELATED"/>
    <property type="match status" value="1"/>
</dbReference>
<dbReference type="Proteomes" id="UP001217089">
    <property type="component" value="Unassembled WGS sequence"/>
</dbReference>
<keyword evidence="3" id="KW-1185">Reference proteome</keyword>
<keyword evidence="1" id="KW-0812">Transmembrane</keyword>
<name>A0ABQ9F633_TEGGR</name>
<feature type="transmembrane region" description="Helical" evidence="1">
    <location>
        <begin position="100"/>
        <end position="118"/>
    </location>
</feature>